<evidence type="ECO:0000256" key="8">
    <source>
        <dbReference type="ARBA" id="ARBA00023186"/>
    </source>
</evidence>
<keyword evidence="4 9" id="KW-0949">S-adenosyl-L-methionine</keyword>
<dbReference type="InterPro" id="IPR058240">
    <property type="entry name" value="rSAM_sf"/>
</dbReference>
<dbReference type="Pfam" id="PF04055">
    <property type="entry name" value="Radical_SAM"/>
    <property type="match status" value="1"/>
</dbReference>
<keyword evidence="9" id="KW-0004">4Fe-4S</keyword>
<dbReference type="PANTHER" id="PTHR13932">
    <property type="entry name" value="COPROPORPHYRINIGEN III OXIDASE"/>
    <property type="match status" value="1"/>
</dbReference>
<dbReference type="InterPro" id="IPR013785">
    <property type="entry name" value="Aldolase_TIM"/>
</dbReference>
<evidence type="ECO:0000256" key="2">
    <source>
        <dbReference type="ARBA" id="ARBA00017228"/>
    </source>
</evidence>
<reference evidence="11 12" key="1">
    <citation type="submission" date="2016-08" db="EMBL/GenBank/DDBJ databases">
        <title>Novel Firmicutes and Novel Genomes.</title>
        <authorList>
            <person name="Poppleton D.I."/>
            <person name="Gribaldo S."/>
        </authorList>
    </citation>
    <scope>NUCLEOTIDE SEQUENCE [LARGE SCALE GENOMIC DNA]</scope>
    <source>
        <strain evidence="11 12">CTT3</strain>
    </source>
</reference>
<dbReference type="SFLD" id="SFLDG01065">
    <property type="entry name" value="anaerobic_coproporphyrinogen-I"/>
    <property type="match status" value="1"/>
</dbReference>
<dbReference type="NCBIfam" id="TIGR00539">
    <property type="entry name" value="hemN_rel"/>
    <property type="match status" value="1"/>
</dbReference>
<evidence type="ECO:0000256" key="4">
    <source>
        <dbReference type="ARBA" id="ARBA00022691"/>
    </source>
</evidence>
<dbReference type="GO" id="GO:0051539">
    <property type="term" value="F:4 iron, 4 sulfur cluster binding"/>
    <property type="evidence" value="ECO:0007669"/>
    <property type="project" value="UniProtKB-UniRule"/>
</dbReference>
<dbReference type="SFLD" id="SFLDG01082">
    <property type="entry name" value="B12-binding_domain_containing"/>
    <property type="match status" value="1"/>
</dbReference>
<organism evidence="11 12">
    <name type="scientific">Thermohalobacter berrensis</name>
    <dbReference type="NCBI Taxonomy" id="99594"/>
    <lineage>
        <taxon>Bacteria</taxon>
        <taxon>Bacillati</taxon>
        <taxon>Bacillota</taxon>
        <taxon>Tissierellia</taxon>
        <taxon>Tissierellales</taxon>
        <taxon>Thermohalobacteraceae</taxon>
        <taxon>Thermohalobacter</taxon>
    </lineage>
</organism>
<keyword evidence="5 9" id="KW-0479">Metal-binding</keyword>
<dbReference type="SFLD" id="SFLDF00562">
    <property type="entry name" value="HemN-like__clustered_with_heat"/>
    <property type="match status" value="1"/>
</dbReference>
<dbReference type="Pfam" id="PF06969">
    <property type="entry name" value="HemN_C"/>
    <property type="match status" value="1"/>
</dbReference>
<evidence type="ECO:0000256" key="9">
    <source>
        <dbReference type="RuleBase" id="RU364116"/>
    </source>
</evidence>
<dbReference type="InterPro" id="IPR034505">
    <property type="entry name" value="Coproporphyrinogen-III_oxidase"/>
</dbReference>
<protein>
    <recommendedName>
        <fullName evidence="2 9">Heme chaperone HemW</fullName>
    </recommendedName>
</protein>
<dbReference type="OrthoDB" id="9808022at2"/>
<dbReference type="GO" id="GO:0006779">
    <property type="term" value="P:porphyrin-containing compound biosynthetic process"/>
    <property type="evidence" value="ECO:0007669"/>
    <property type="project" value="InterPro"/>
</dbReference>
<dbReference type="SFLD" id="SFLDS00029">
    <property type="entry name" value="Radical_SAM"/>
    <property type="match status" value="1"/>
</dbReference>
<dbReference type="InterPro" id="IPR007197">
    <property type="entry name" value="rSAM"/>
</dbReference>
<proteinExistence type="inferred from homology"/>
<keyword evidence="9" id="KW-0963">Cytoplasm</keyword>
<evidence type="ECO:0000256" key="7">
    <source>
        <dbReference type="ARBA" id="ARBA00023014"/>
    </source>
</evidence>
<evidence type="ECO:0000256" key="5">
    <source>
        <dbReference type="ARBA" id="ARBA00022723"/>
    </source>
</evidence>
<comment type="subcellular location">
    <subcellularLocation>
        <location evidence="9">Cytoplasm</location>
    </subcellularLocation>
</comment>
<dbReference type="Proteomes" id="UP000284177">
    <property type="component" value="Unassembled WGS sequence"/>
</dbReference>
<accession>A0A419TB86</accession>
<name>A0A419TB86_9FIRM</name>
<dbReference type="RefSeq" id="WP_120166975.1">
    <property type="nucleotide sequence ID" value="NZ_MCIB01000001.1"/>
</dbReference>
<dbReference type="SMART" id="SM00729">
    <property type="entry name" value="Elp3"/>
    <property type="match status" value="1"/>
</dbReference>
<gene>
    <name evidence="11" type="ORF">BET03_02705</name>
</gene>
<evidence type="ECO:0000313" key="11">
    <source>
        <dbReference type="EMBL" id="RKD34749.1"/>
    </source>
</evidence>
<dbReference type="SFLD" id="SFLDF00288">
    <property type="entry name" value="HemN-like__clustered_with_nucl"/>
    <property type="match status" value="1"/>
</dbReference>
<dbReference type="GO" id="GO:0005737">
    <property type="term" value="C:cytoplasm"/>
    <property type="evidence" value="ECO:0007669"/>
    <property type="project" value="UniProtKB-SubCell"/>
</dbReference>
<feature type="domain" description="Radical SAM core" evidence="10">
    <location>
        <begin position="1"/>
        <end position="234"/>
    </location>
</feature>
<comment type="similarity">
    <text evidence="1">Belongs to the anaerobic coproporphyrinogen-III oxidase family. HemW subfamily.</text>
</comment>
<keyword evidence="7 9" id="KW-0411">Iron-sulfur</keyword>
<dbReference type="GO" id="GO:0046872">
    <property type="term" value="F:metal ion binding"/>
    <property type="evidence" value="ECO:0007669"/>
    <property type="project" value="UniProtKB-UniRule"/>
</dbReference>
<evidence type="ECO:0000313" key="12">
    <source>
        <dbReference type="Proteomes" id="UP000284177"/>
    </source>
</evidence>
<keyword evidence="8 9" id="KW-0143">Chaperone</keyword>
<dbReference type="PROSITE" id="PS51918">
    <property type="entry name" value="RADICAL_SAM"/>
    <property type="match status" value="1"/>
</dbReference>
<evidence type="ECO:0000259" key="10">
    <source>
        <dbReference type="PROSITE" id="PS51918"/>
    </source>
</evidence>
<dbReference type="GO" id="GO:0004109">
    <property type="term" value="F:coproporphyrinogen oxidase activity"/>
    <property type="evidence" value="ECO:0007669"/>
    <property type="project" value="InterPro"/>
</dbReference>
<sequence length="377" mass="44695">MKEIGVYIHIPFCKSKCYYCDFNSFPEKFNLVEKYVYYIKKEIDIYAKEYPNCIIKTVFIGGGTPSAIEARYIEEIINYLFKKFKTEEKIEISIECNPKTLTREKLRTYRNIGINRISIGLQSLNDNLLRKIGRIHTSGDFFNSLKLIKEEGFENINVDIMFNLPSQTLEDVINTLKRVITLDIKHISFYSLKIEKGTPFYKLYNQSKLKLPSEDLERRMYYKGKEILEKNGFKHYEISNFAKEDFKCRHNIIYWKVKPYLGIGLSAHSNLSKKRWRNVASFESYFKYLEKDKKPIIELEKIDSQTEISEFMILGLRLVDGINKAEFRERFKIDIHNIYNKQLIKLKDLGLIREDKENIKLTKKGLDLANIVFMEFI</sequence>
<dbReference type="SUPFAM" id="SSF102114">
    <property type="entry name" value="Radical SAM enzymes"/>
    <property type="match status" value="1"/>
</dbReference>
<dbReference type="InterPro" id="IPR004559">
    <property type="entry name" value="HemW-like"/>
</dbReference>
<evidence type="ECO:0000256" key="1">
    <source>
        <dbReference type="ARBA" id="ARBA00006100"/>
    </source>
</evidence>
<evidence type="ECO:0000256" key="3">
    <source>
        <dbReference type="ARBA" id="ARBA00022617"/>
    </source>
</evidence>
<comment type="caution">
    <text evidence="11">The sequence shown here is derived from an EMBL/GenBank/DDBJ whole genome shotgun (WGS) entry which is preliminary data.</text>
</comment>
<dbReference type="InterPro" id="IPR006638">
    <property type="entry name" value="Elp3/MiaA/NifB-like_rSAM"/>
</dbReference>
<keyword evidence="6 9" id="KW-0408">Iron</keyword>
<dbReference type="Gene3D" id="3.20.20.70">
    <property type="entry name" value="Aldolase class I"/>
    <property type="match status" value="1"/>
</dbReference>
<dbReference type="PANTHER" id="PTHR13932:SF5">
    <property type="entry name" value="RADICAL S-ADENOSYL METHIONINE DOMAIN-CONTAINING PROTEIN 1, MITOCHONDRIAL"/>
    <property type="match status" value="1"/>
</dbReference>
<evidence type="ECO:0000256" key="6">
    <source>
        <dbReference type="ARBA" id="ARBA00023004"/>
    </source>
</evidence>
<dbReference type="EMBL" id="MCIB01000001">
    <property type="protein sequence ID" value="RKD34749.1"/>
    <property type="molecule type" value="Genomic_DNA"/>
</dbReference>
<keyword evidence="3 9" id="KW-0349">Heme</keyword>
<dbReference type="CDD" id="cd01335">
    <property type="entry name" value="Radical_SAM"/>
    <property type="match status" value="1"/>
</dbReference>
<dbReference type="AlphaFoldDB" id="A0A419TB86"/>
<keyword evidence="12" id="KW-1185">Reference proteome</keyword>
<comment type="function">
    <text evidence="9">Probably acts as a heme chaperone, transferring heme to an unknown acceptor. Binds one molecule of heme per monomer, possibly covalently. Binds 1 [4Fe-4S] cluster. The cluster is coordinated with 3 cysteines and an exchangeable S-adenosyl-L-methionine.</text>
</comment>
<dbReference type="InterPro" id="IPR010723">
    <property type="entry name" value="HemN_C"/>
</dbReference>